<dbReference type="CDD" id="cd07377">
    <property type="entry name" value="WHTH_GntR"/>
    <property type="match status" value="1"/>
</dbReference>
<accession>A0ABX1J8W9</accession>
<evidence type="ECO:0000313" key="6">
    <source>
        <dbReference type="Proteomes" id="UP000715441"/>
    </source>
</evidence>
<evidence type="ECO:0000256" key="1">
    <source>
        <dbReference type="ARBA" id="ARBA00023015"/>
    </source>
</evidence>
<evidence type="ECO:0000259" key="4">
    <source>
        <dbReference type="PROSITE" id="PS50949"/>
    </source>
</evidence>
<dbReference type="Pfam" id="PF07729">
    <property type="entry name" value="FCD"/>
    <property type="match status" value="1"/>
</dbReference>
<dbReference type="PANTHER" id="PTHR43537">
    <property type="entry name" value="TRANSCRIPTIONAL REGULATOR, GNTR FAMILY"/>
    <property type="match status" value="1"/>
</dbReference>
<dbReference type="InterPro" id="IPR011711">
    <property type="entry name" value="GntR_C"/>
</dbReference>
<dbReference type="PANTHER" id="PTHR43537:SF5">
    <property type="entry name" value="UXU OPERON TRANSCRIPTIONAL REGULATOR"/>
    <property type="match status" value="1"/>
</dbReference>
<evidence type="ECO:0000256" key="2">
    <source>
        <dbReference type="ARBA" id="ARBA00023125"/>
    </source>
</evidence>
<organism evidence="5 6">
    <name type="scientific">Amycolatopsis acididurans</name>
    <dbReference type="NCBI Taxonomy" id="2724524"/>
    <lineage>
        <taxon>Bacteria</taxon>
        <taxon>Bacillati</taxon>
        <taxon>Actinomycetota</taxon>
        <taxon>Actinomycetes</taxon>
        <taxon>Pseudonocardiales</taxon>
        <taxon>Pseudonocardiaceae</taxon>
        <taxon>Amycolatopsis</taxon>
    </lineage>
</organism>
<sequence length="229" mass="25668">MSGPQFLQPPQRQRKTSDWIVDWLRDAIISGQLRPGEPLKLVALAKQAEVSTTPIREALSRLRDEGLVVGDSHRTFQVAALTLEEIRDYYLLHAFLSGVLAERAAKTLSQADLQRLHELDDLIRERNEAGDMAGLHEANFEFHRLINKSATDVLRRFVTVTTRLVSRRSNPNVEGWTHSIEDHAAILKALDVRDGAAARYAMERHIHNVGQAVVEDLQQRGLDGVTASA</sequence>
<proteinExistence type="predicted"/>
<dbReference type="SMART" id="SM00895">
    <property type="entry name" value="FCD"/>
    <property type="match status" value="1"/>
</dbReference>
<protein>
    <submittedName>
        <fullName evidence="5">GntR family transcriptional regulator</fullName>
    </submittedName>
</protein>
<dbReference type="InterPro" id="IPR000524">
    <property type="entry name" value="Tscrpt_reg_HTH_GntR"/>
</dbReference>
<feature type="domain" description="HTH gntR-type" evidence="4">
    <location>
        <begin position="14"/>
        <end position="81"/>
    </location>
</feature>
<dbReference type="PROSITE" id="PS50949">
    <property type="entry name" value="HTH_GNTR"/>
    <property type="match status" value="1"/>
</dbReference>
<evidence type="ECO:0000256" key="3">
    <source>
        <dbReference type="ARBA" id="ARBA00023163"/>
    </source>
</evidence>
<reference evidence="5 6" key="1">
    <citation type="submission" date="2020-04" db="EMBL/GenBank/DDBJ databases">
        <title>Novel species.</title>
        <authorList>
            <person name="Teo W.F.A."/>
            <person name="Lipun K."/>
            <person name="Srisuk N."/>
            <person name="Duangmal K."/>
        </authorList>
    </citation>
    <scope>NUCLEOTIDE SEQUENCE [LARGE SCALE GENOMIC DNA]</scope>
    <source>
        <strain evidence="5 6">K13G38</strain>
    </source>
</reference>
<keyword evidence="6" id="KW-1185">Reference proteome</keyword>
<keyword evidence="3" id="KW-0804">Transcription</keyword>
<gene>
    <name evidence="5" type="ORF">HFP15_25060</name>
</gene>
<dbReference type="Pfam" id="PF00392">
    <property type="entry name" value="GntR"/>
    <property type="match status" value="1"/>
</dbReference>
<dbReference type="InterPro" id="IPR008920">
    <property type="entry name" value="TF_FadR/GntR_C"/>
</dbReference>
<dbReference type="Proteomes" id="UP000715441">
    <property type="component" value="Unassembled WGS sequence"/>
</dbReference>
<dbReference type="RefSeq" id="WP_168519190.1">
    <property type="nucleotide sequence ID" value="NZ_JAAXLS010000020.1"/>
</dbReference>
<dbReference type="Gene3D" id="1.20.120.530">
    <property type="entry name" value="GntR ligand-binding domain-like"/>
    <property type="match status" value="1"/>
</dbReference>
<dbReference type="InterPro" id="IPR036388">
    <property type="entry name" value="WH-like_DNA-bd_sf"/>
</dbReference>
<dbReference type="SUPFAM" id="SSF48008">
    <property type="entry name" value="GntR ligand-binding domain-like"/>
    <property type="match status" value="1"/>
</dbReference>
<dbReference type="InterPro" id="IPR036390">
    <property type="entry name" value="WH_DNA-bd_sf"/>
</dbReference>
<dbReference type="SMART" id="SM00345">
    <property type="entry name" value="HTH_GNTR"/>
    <property type="match status" value="1"/>
</dbReference>
<keyword evidence="2" id="KW-0238">DNA-binding</keyword>
<comment type="caution">
    <text evidence="5">The sequence shown here is derived from an EMBL/GenBank/DDBJ whole genome shotgun (WGS) entry which is preliminary data.</text>
</comment>
<dbReference type="EMBL" id="JAAXLS010000020">
    <property type="protein sequence ID" value="NKQ56153.1"/>
    <property type="molecule type" value="Genomic_DNA"/>
</dbReference>
<evidence type="ECO:0000313" key="5">
    <source>
        <dbReference type="EMBL" id="NKQ56153.1"/>
    </source>
</evidence>
<dbReference type="Gene3D" id="1.10.10.10">
    <property type="entry name" value="Winged helix-like DNA-binding domain superfamily/Winged helix DNA-binding domain"/>
    <property type="match status" value="1"/>
</dbReference>
<name>A0ABX1J8W9_9PSEU</name>
<dbReference type="SUPFAM" id="SSF46785">
    <property type="entry name" value="Winged helix' DNA-binding domain"/>
    <property type="match status" value="1"/>
</dbReference>
<keyword evidence="1" id="KW-0805">Transcription regulation</keyword>